<dbReference type="InterPro" id="IPR045708">
    <property type="entry name" value="DUF6064"/>
</dbReference>
<dbReference type="OrthoDB" id="581693at2"/>
<feature type="transmembrane region" description="Helical" evidence="1">
    <location>
        <begin position="89"/>
        <end position="108"/>
    </location>
</feature>
<proteinExistence type="predicted"/>
<accession>A0A5B8Y1C1</accession>
<gene>
    <name evidence="2" type="ORF">FIV42_07230</name>
</gene>
<keyword evidence="1" id="KW-1133">Transmembrane helix</keyword>
<evidence type="ECO:0000313" key="3">
    <source>
        <dbReference type="Proteomes" id="UP000315995"/>
    </source>
</evidence>
<keyword evidence="1" id="KW-0472">Membrane</keyword>
<keyword evidence="1" id="KW-0812">Transmembrane</keyword>
<reference evidence="2 3" key="1">
    <citation type="submission" date="2019-06" db="EMBL/GenBank/DDBJ databases">
        <title>Persicimonas caeni gen. nov., sp. nov., a predatory bacterium isolated from solar saltern.</title>
        <authorList>
            <person name="Wang S."/>
        </authorList>
    </citation>
    <scope>NUCLEOTIDE SEQUENCE [LARGE SCALE GENOMIC DNA]</scope>
    <source>
        <strain evidence="2 3">YN101</strain>
    </source>
</reference>
<dbReference type="Pfam" id="PF19540">
    <property type="entry name" value="DUF6064"/>
    <property type="match status" value="1"/>
</dbReference>
<dbReference type="Proteomes" id="UP000315995">
    <property type="component" value="Chromosome"/>
</dbReference>
<keyword evidence="3" id="KW-1185">Reference proteome</keyword>
<protein>
    <submittedName>
        <fullName evidence="2">MFS transporter permease</fullName>
    </submittedName>
</protein>
<name>A0A4Y6PQA9_PERCE</name>
<evidence type="ECO:0000313" key="2">
    <source>
        <dbReference type="EMBL" id="QDG50531.1"/>
    </source>
</evidence>
<dbReference type="RefSeq" id="WP_141197023.1">
    <property type="nucleotide sequence ID" value="NZ_CP041186.1"/>
</dbReference>
<feature type="transmembrane region" description="Helical" evidence="1">
    <location>
        <begin position="159"/>
        <end position="178"/>
    </location>
</feature>
<feature type="transmembrane region" description="Helical" evidence="1">
    <location>
        <begin position="33"/>
        <end position="52"/>
    </location>
</feature>
<feature type="transmembrane region" description="Helical" evidence="1">
    <location>
        <begin position="211"/>
        <end position="229"/>
    </location>
</feature>
<feature type="transmembrane region" description="Helical" evidence="1">
    <location>
        <begin position="129"/>
        <end position="147"/>
    </location>
</feature>
<sequence>MTAMGDLSTYSLEDFFPFLPEVYFRLFVRLNEGWWPAHLVALLLGAAALWLAWRGFGRLVGAALAICWTFVGYAFFLELYANLNWAGTYFGWAFIAQSALLLIIGALGGLDRELGRAPDRTQNRPLDPAGWVGVGLVVFALAIFPLLEPLTGVQDWKGAELFGIAPDPTVIATLGFVLMARRPRWLLLIVPVLWCAISGATAWVMEAPVGLVTPACALIALGAAVRKTFASDEHGL</sequence>
<feature type="transmembrane region" description="Helical" evidence="1">
    <location>
        <begin position="59"/>
        <end position="77"/>
    </location>
</feature>
<accession>A0A4Y6PQA9</accession>
<dbReference type="EMBL" id="CP041186">
    <property type="protein sequence ID" value="QDG50531.1"/>
    <property type="molecule type" value="Genomic_DNA"/>
</dbReference>
<feature type="transmembrane region" description="Helical" evidence="1">
    <location>
        <begin position="185"/>
        <end position="205"/>
    </location>
</feature>
<organism evidence="2 3">
    <name type="scientific">Persicimonas caeni</name>
    <dbReference type="NCBI Taxonomy" id="2292766"/>
    <lineage>
        <taxon>Bacteria</taxon>
        <taxon>Deltaproteobacteria</taxon>
        <taxon>Bradymonadales</taxon>
        <taxon>Bradymonadaceae</taxon>
        <taxon>Persicimonas</taxon>
    </lineage>
</organism>
<dbReference type="AlphaFoldDB" id="A0A4Y6PQA9"/>
<evidence type="ECO:0000256" key="1">
    <source>
        <dbReference type="SAM" id="Phobius"/>
    </source>
</evidence>